<gene>
    <name evidence="1" type="ORF">EVOR1521_LOCUS21399</name>
</gene>
<proteinExistence type="predicted"/>
<comment type="caution">
    <text evidence="1">The sequence shown here is derived from an EMBL/GenBank/DDBJ whole genome shotgun (WGS) entry which is preliminary data.</text>
</comment>
<evidence type="ECO:0000313" key="1">
    <source>
        <dbReference type="EMBL" id="CAJ1397366.1"/>
    </source>
</evidence>
<dbReference type="Proteomes" id="UP001178507">
    <property type="component" value="Unassembled WGS sequence"/>
</dbReference>
<accession>A0AA36J2N2</accession>
<protein>
    <submittedName>
        <fullName evidence="1">Uncharacterized protein</fullName>
    </submittedName>
</protein>
<name>A0AA36J2N2_9DINO</name>
<dbReference type="EMBL" id="CAUJNA010003264">
    <property type="protein sequence ID" value="CAJ1397366.1"/>
    <property type="molecule type" value="Genomic_DNA"/>
</dbReference>
<sequence length="250" mass="27592">MAPDVHYFLQQAHCPQGEPGSCLAGRVGRGCGSCEFGTYVLADGSCAPCTAIAAISHFSLDLREPVKTLLKIVDVFSFDVEQIRFSCFVNTTSAISEYSAQLLAYPFFFGLTLLCYQLCQLLRVPMKLRFSGFLGLHGMLMMSLVTDIGAALRSGDSNVSCADNLWDCLLHLEIPSVLLFDIVWANMGYVLALEYGTNNLLALKEGNFEPRLHSLILWGLARLFELSILHRAAEPLWKLMEGLQPETVST</sequence>
<dbReference type="AlphaFoldDB" id="A0AA36J2N2"/>
<keyword evidence="2" id="KW-1185">Reference proteome</keyword>
<evidence type="ECO:0000313" key="2">
    <source>
        <dbReference type="Proteomes" id="UP001178507"/>
    </source>
</evidence>
<organism evidence="1 2">
    <name type="scientific">Effrenium voratum</name>
    <dbReference type="NCBI Taxonomy" id="2562239"/>
    <lineage>
        <taxon>Eukaryota</taxon>
        <taxon>Sar</taxon>
        <taxon>Alveolata</taxon>
        <taxon>Dinophyceae</taxon>
        <taxon>Suessiales</taxon>
        <taxon>Symbiodiniaceae</taxon>
        <taxon>Effrenium</taxon>
    </lineage>
</organism>
<reference evidence="1" key="1">
    <citation type="submission" date="2023-08" db="EMBL/GenBank/DDBJ databases">
        <authorList>
            <person name="Chen Y."/>
            <person name="Shah S."/>
            <person name="Dougan E. K."/>
            <person name="Thang M."/>
            <person name="Chan C."/>
        </authorList>
    </citation>
    <scope>NUCLEOTIDE SEQUENCE</scope>
</reference>